<dbReference type="Pfam" id="PF01419">
    <property type="entry name" value="Jacalin"/>
    <property type="match status" value="1"/>
</dbReference>
<dbReference type="Gene3D" id="2.100.10.30">
    <property type="entry name" value="Jacalin-like lectin domain"/>
    <property type="match status" value="1"/>
</dbReference>
<accession>A0A7U7JDB4</accession>
<sequence length="519" mass="55406">MLKEENNPVIASVSASTGREASEFVSMPLPASLFQGTDSVSGTGLSTAVDGSYATHGGTSSVVYQVAMDLDTLYKALDVSQSVSVGFGPIGGVSEKSEFVQTLRLTTFSVNIVVRAKHVMGTDTATAFKLKSGINPPSGNSELRNFFRSYGDAFVSSITTGSEYYAVYTFYAQSKEEQQSVSIELKANGIFEFGSVDAGLQTKLNKVTTSTQVRLAFNQNISGIANPKFPKPDDMIDYALAFPSLPIDAPAIVAFAVTGYEHVPNMSGFDPVAKNREFLVGPDGGGGLSRYLVAETELLNQIEWLKKIYAFYQGFKDSKVDEVQREAQANLDALNAQFLLYENDPTATLTKPALPSLDMGTPMLEYSVAQSPTQGGNGGSPFNDVDINTYIQNQTYVSAVQLRTGSEVDALIVTYQATAKSTSVQTYHGGGGGSLSQTLQVRPGQFIKKLSGRSASRVDQLRITLDDDRSVVGGGGGGSPFDWQVPSGSVVMGFAGRSGSRLDQVEAVYATLKSASWKK</sequence>
<proteinExistence type="predicted"/>
<gene>
    <name evidence="2" type="ORF">RSIPO_03299</name>
</gene>
<keyword evidence="3" id="KW-1185">Reference proteome</keyword>
<organism evidence="2 3">
    <name type="scientific">Ralstonia solanacearum IPO1609</name>
    <dbReference type="NCBI Taxonomy" id="564066"/>
    <lineage>
        <taxon>Bacteria</taxon>
        <taxon>Pseudomonadati</taxon>
        <taxon>Pseudomonadota</taxon>
        <taxon>Betaproteobacteria</taxon>
        <taxon>Burkholderiales</taxon>
        <taxon>Burkholderiaceae</taxon>
        <taxon>Ralstonia</taxon>
        <taxon>Ralstonia solanacearum species complex</taxon>
    </lineage>
</organism>
<reference evidence="2" key="2">
    <citation type="submission" date="2022-04" db="EMBL/GenBank/DDBJ databases">
        <title>Genomic draft of R. solanacearum strain IPO1609, a phylotype IIB1/biovar 2/race 3 strain isolated from potato in Europe.</title>
        <authorList>
            <person name="Boucher C."/>
            <person name="Carrere S."/>
            <person name="Dossat C."/>
            <person name="Elbaz M."/>
            <person name="Genin S."/>
            <person name="Gouzy J."/>
            <person name="Prior P."/>
            <person name="Segurens B."/>
            <person name="Wincker P."/>
        </authorList>
    </citation>
    <scope>NUCLEOTIDE SEQUENCE</scope>
    <source>
        <strain evidence="2">IPO1609</strain>
    </source>
</reference>
<feature type="domain" description="Jacalin-type lectin" evidence="1">
    <location>
        <begin position="368"/>
        <end position="511"/>
    </location>
</feature>
<name>A0A7U7JDB4_RALSL</name>
<reference evidence="2" key="1">
    <citation type="submission" date="2014-11" db="EMBL/GenBank/DDBJ databases">
        <authorList>
            <person name="Genoscope - CEA"/>
        </authorList>
    </citation>
    <scope>NUCLEOTIDE SEQUENCE</scope>
    <source>
        <strain evidence="2">IPO1609</strain>
    </source>
</reference>
<evidence type="ECO:0000259" key="1">
    <source>
        <dbReference type="PROSITE" id="PS51752"/>
    </source>
</evidence>
<dbReference type="InterPro" id="IPR001229">
    <property type="entry name" value="Jacalin-like_lectin_dom"/>
</dbReference>
<dbReference type="CDD" id="cd09614">
    <property type="entry name" value="griffithsin_like"/>
    <property type="match status" value="1"/>
</dbReference>
<dbReference type="AlphaFoldDB" id="A0A7U7JDB4"/>
<evidence type="ECO:0000313" key="3">
    <source>
        <dbReference type="Proteomes" id="UP000053470"/>
    </source>
</evidence>
<dbReference type="InterPro" id="IPR036404">
    <property type="entry name" value="Jacalin-like_lectin_dom_sf"/>
</dbReference>
<evidence type="ECO:0000313" key="2">
    <source>
        <dbReference type="EMBL" id="CEJ16602.1"/>
    </source>
</evidence>
<dbReference type="PROSITE" id="PS51752">
    <property type="entry name" value="JACALIN_LECTIN"/>
    <property type="match status" value="1"/>
</dbReference>
<dbReference type="SUPFAM" id="SSF51101">
    <property type="entry name" value="Mannose-binding lectins"/>
    <property type="match status" value="1"/>
</dbReference>
<protein>
    <recommendedName>
        <fullName evidence="1">Jacalin-type lectin domain-containing protein</fullName>
    </recommendedName>
</protein>
<dbReference type="Proteomes" id="UP000053470">
    <property type="component" value="Unassembled WGS sequence"/>
</dbReference>
<dbReference type="EMBL" id="LN651281">
    <property type="protein sequence ID" value="CEJ16602.1"/>
    <property type="molecule type" value="Genomic_DNA"/>
</dbReference>